<sequence length="507" mass="55106">MFRPPYAARAHAIRLDDVCASCAGRLLQRPNRGLRHFSITSKAKQAAASQNQPLEQTYFWSNAVKTRQELGKVGGSFWVRSYAPDRRRAQSTAAFAATHPPSESQPAVIAPAEPPHRRRKRLKDAAEATTLPAAEQPLPPDASSTLSRAASEAPSRSLKRTINTFLALSKPRLAFLVVLTTTASYSIYPVPALLSTSATAAPSLSTLTLGFLTTGTFLTIASANTLNMLFEPAHDARMSRTRNRPLVRGLLTKRAALLFALATGLLGTGTLWYGVNPTTALLGAGNLALYAFAYTPLKRLHPANTWVGAVVGAVPPLMGWCAAASQYSTTTTSPTSPASVAAEARELLFTPQATGGWLLAAILFAWQFPHFFALSHAVRHEYAGAGYRMLTSTNIPMAARVSLRYSLAMFPICGALSYAGVTDSAFLATSSAINAWMLREAVRFWRFNGERGSARALFWASVWHLPVVLVLGMVHKKGLWERVWRSVVGEGEEEGEFEEWEEEEGDE</sequence>
<evidence type="ECO:0000256" key="6">
    <source>
        <dbReference type="ARBA" id="ARBA00022946"/>
    </source>
</evidence>
<dbReference type="EMBL" id="JAAQHG020000035">
    <property type="protein sequence ID" value="KAL1583455.1"/>
    <property type="molecule type" value="Genomic_DNA"/>
</dbReference>
<dbReference type="Proteomes" id="UP000803884">
    <property type="component" value="Unassembled WGS sequence"/>
</dbReference>
<keyword evidence="6" id="KW-0809">Transit peptide</keyword>
<dbReference type="Pfam" id="PF01040">
    <property type="entry name" value="UbiA"/>
    <property type="match status" value="1"/>
</dbReference>
<evidence type="ECO:0000256" key="2">
    <source>
        <dbReference type="ARBA" id="ARBA00004225"/>
    </source>
</evidence>
<protein>
    <recommendedName>
        <fullName evidence="3 12">Protoheme IX farnesyltransferase, mitochondrial</fullName>
        <ecNumber evidence="12">2.5.1.-</ecNumber>
    </recommendedName>
    <alternativeName>
        <fullName evidence="11 12">Heme O synthase</fullName>
    </alternativeName>
</protein>
<keyword evidence="7 14" id="KW-1133">Transmembrane helix</keyword>
<keyword evidence="5 14" id="KW-0812">Transmembrane</keyword>
<dbReference type="GO" id="GO:0006784">
    <property type="term" value="P:heme A biosynthetic process"/>
    <property type="evidence" value="ECO:0007669"/>
    <property type="project" value="TreeGrafter"/>
</dbReference>
<dbReference type="GO" id="GO:0008495">
    <property type="term" value="F:protoheme IX farnesyltransferase activity"/>
    <property type="evidence" value="ECO:0007669"/>
    <property type="project" value="InterPro"/>
</dbReference>
<proteinExistence type="inferred from homology"/>
<feature type="transmembrane region" description="Helical" evidence="14">
    <location>
        <begin position="306"/>
        <end position="327"/>
    </location>
</feature>
<organism evidence="15 16">
    <name type="scientific">Cladosporium halotolerans</name>
    <dbReference type="NCBI Taxonomy" id="1052096"/>
    <lineage>
        <taxon>Eukaryota</taxon>
        <taxon>Fungi</taxon>
        <taxon>Dikarya</taxon>
        <taxon>Ascomycota</taxon>
        <taxon>Pezizomycotina</taxon>
        <taxon>Dothideomycetes</taxon>
        <taxon>Dothideomycetidae</taxon>
        <taxon>Cladosporiales</taxon>
        <taxon>Cladosporiaceae</taxon>
        <taxon>Cladosporium</taxon>
    </lineage>
</organism>
<evidence type="ECO:0000256" key="14">
    <source>
        <dbReference type="SAM" id="Phobius"/>
    </source>
</evidence>
<evidence type="ECO:0000313" key="15">
    <source>
        <dbReference type="EMBL" id="KAL1583455.1"/>
    </source>
</evidence>
<feature type="transmembrane region" description="Helical" evidence="14">
    <location>
        <begin position="456"/>
        <end position="475"/>
    </location>
</feature>
<dbReference type="PANTHER" id="PTHR43448:SF2">
    <property type="entry name" value="PROTOHEME IX FARNESYLTRANSFERASE, MITOCHONDRIAL"/>
    <property type="match status" value="1"/>
</dbReference>
<evidence type="ECO:0000256" key="11">
    <source>
        <dbReference type="ARBA" id="ARBA00030253"/>
    </source>
</evidence>
<feature type="transmembrane region" description="Helical" evidence="14">
    <location>
        <begin position="279"/>
        <end position="297"/>
    </location>
</feature>
<dbReference type="GeneID" id="96009074"/>
<evidence type="ECO:0000256" key="13">
    <source>
        <dbReference type="SAM" id="MobiDB-lite"/>
    </source>
</evidence>
<evidence type="ECO:0000256" key="12">
    <source>
        <dbReference type="PIRNR" id="PIRNR001773"/>
    </source>
</evidence>
<dbReference type="InterPro" id="IPR044878">
    <property type="entry name" value="UbiA_sf"/>
</dbReference>
<evidence type="ECO:0000256" key="9">
    <source>
        <dbReference type="ARBA" id="ARBA00023133"/>
    </source>
</evidence>
<evidence type="ECO:0000256" key="7">
    <source>
        <dbReference type="ARBA" id="ARBA00022989"/>
    </source>
</evidence>
<evidence type="ECO:0000256" key="5">
    <source>
        <dbReference type="ARBA" id="ARBA00022692"/>
    </source>
</evidence>
<dbReference type="HAMAP" id="MF_00154">
    <property type="entry name" value="CyoE_CtaB"/>
    <property type="match status" value="1"/>
</dbReference>
<feature type="transmembrane region" description="Helical" evidence="14">
    <location>
        <begin position="173"/>
        <end position="194"/>
    </location>
</feature>
<gene>
    <name evidence="15" type="ORF">WHR41_07632</name>
</gene>
<keyword evidence="9 12" id="KW-0350">Heme biosynthesis</keyword>
<dbReference type="InterPro" id="IPR016315">
    <property type="entry name" value="Protohaem_IX_farnesylTrfase_mt"/>
</dbReference>
<feature type="transmembrane region" description="Helical" evidence="14">
    <location>
        <begin position="407"/>
        <end position="436"/>
    </location>
</feature>
<dbReference type="Gene3D" id="1.10.357.140">
    <property type="entry name" value="UbiA prenyltransferase"/>
    <property type="match status" value="1"/>
</dbReference>
<dbReference type="InterPro" id="IPR006369">
    <property type="entry name" value="Protohaem_IX_farnesylTrfase"/>
</dbReference>
<keyword evidence="10 12" id="KW-0472">Membrane</keyword>
<name>A0AB34KFB7_9PEZI</name>
<dbReference type="CDD" id="cd13957">
    <property type="entry name" value="PT_UbiA_Cox10"/>
    <property type="match status" value="1"/>
</dbReference>
<keyword evidence="4 12" id="KW-0808">Transferase</keyword>
<reference evidence="15 16" key="1">
    <citation type="journal article" date="2020" name="Microbiol. Resour. Announc.">
        <title>Draft Genome Sequence of a Cladosporium Species Isolated from the Mesophotic Ascidian Didemnum maculosum.</title>
        <authorList>
            <person name="Gioti A."/>
            <person name="Siaperas R."/>
            <person name="Nikolaivits E."/>
            <person name="Le Goff G."/>
            <person name="Ouazzani J."/>
            <person name="Kotoulas G."/>
            <person name="Topakas E."/>
        </authorList>
    </citation>
    <scope>NUCLEOTIDE SEQUENCE [LARGE SCALE GENOMIC DNA]</scope>
    <source>
        <strain evidence="15 16">TM138-S3</strain>
    </source>
</reference>
<keyword evidence="8 12" id="KW-0496">Mitochondrion</keyword>
<dbReference type="GO" id="GO:0031966">
    <property type="term" value="C:mitochondrial membrane"/>
    <property type="evidence" value="ECO:0007669"/>
    <property type="project" value="UniProtKB-SubCell"/>
</dbReference>
<dbReference type="RefSeq" id="XP_069226562.1">
    <property type="nucleotide sequence ID" value="XM_069376236.1"/>
</dbReference>
<evidence type="ECO:0000256" key="8">
    <source>
        <dbReference type="ARBA" id="ARBA00023128"/>
    </source>
</evidence>
<evidence type="ECO:0000256" key="1">
    <source>
        <dbReference type="ARBA" id="ARBA00004013"/>
    </source>
</evidence>
<dbReference type="FunFam" id="1.10.357.140:FF:000004">
    <property type="entry name" value="Protoheme IX farnesyltransferase, mitochondrial"/>
    <property type="match status" value="1"/>
</dbReference>
<comment type="subcellular location">
    <subcellularLocation>
        <location evidence="2">Mitochondrion membrane</location>
        <topology evidence="2">Multi-pass membrane protein</topology>
    </subcellularLocation>
</comment>
<accession>A0AB34KFB7</accession>
<keyword evidence="16" id="KW-1185">Reference proteome</keyword>
<feature type="transmembrane region" description="Helical" evidence="14">
    <location>
        <begin position="251"/>
        <end position="273"/>
    </location>
</feature>
<dbReference type="EC" id="2.5.1.-" evidence="12"/>
<dbReference type="PIRSF" id="PIRSF001773">
    <property type="entry name" value="COX10"/>
    <property type="match status" value="1"/>
</dbReference>
<evidence type="ECO:0000256" key="4">
    <source>
        <dbReference type="ARBA" id="ARBA00022679"/>
    </source>
</evidence>
<dbReference type="AlphaFoldDB" id="A0AB34KFB7"/>
<feature type="transmembrane region" description="Helical" evidence="14">
    <location>
        <begin position="206"/>
        <end position="230"/>
    </location>
</feature>
<comment type="similarity">
    <text evidence="12">Belongs to the ubiA prenyltransferase family.</text>
</comment>
<dbReference type="InterPro" id="IPR000537">
    <property type="entry name" value="UbiA_prenyltransferase"/>
</dbReference>
<comment type="function">
    <text evidence="1 12">Converts protoheme IX and farnesyl diphosphate to heme O.</text>
</comment>
<evidence type="ECO:0000313" key="16">
    <source>
        <dbReference type="Proteomes" id="UP000803884"/>
    </source>
</evidence>
<evidence type="ECO:0000256" key="10">
    <source>
        <dbReference type="ARBA" id="ARBA00023136"/>
    </source>
</evidence>
<feature type="region of interest" description="Disordered" evidence="13">
    <location>
        <begin position="90"/>
        <end position="153"/>
    </location>
</feature>
<evidence type="ECO:0000256" key="3">
    <source>
        <dbReference type="ARBA" id="ARBA00016335"/>
    </source>
</evidence>
<dbReference type="PANTHER" id="PTHR43448">
    <property type="entry name" value="PROTOHEME IX FARNESYLTRANSFERASE, MITOCHONDRIAL"/>
    <property type="match status" value="1"/>
</dbReference>
<comment type="caution">
    <text evidence="15">The sequence shown here is derived from an EMBL/GenBank/DDBJ whole genome shotgun (WGS) entry which is preliminary data.</text>
</comment>